<reference evidence="2" key="1">
    <citation type="submission" date="2025-08" db="UniProtKB">
        <authorList>
            <consortium name="RefSeq"/>
        </authorList>
    </citation>
    <scope>IDENTIFICATION</scope>
    <source>
        <tissue evidence="2">Whole body</tissue>
    </source>
</reference>
<organism evidence="1 2">
    <name type="scientific">Vanessa tameamea</name>
    <name type="common">Kamehameha butterfly</name>
    <dbReference type="NCBI Taxonomy" id="334116"/>
    <lineage>
        <taxon>Eukaryota</taxon>
        <taxon>Metazoa</taxon>
        <taxon>Ecdysozoa</taxon>
        <taxon>Arthropoda</taxon>
        <taxon>Hexapoda</taxon>
        <taxon>Insecta</taxon>
        <taxon>Pterygota</taxon>
        <taxon>Neoptera</taxon>
        <taxon>Endopterygota</taxon>
        <taxon>Lepidoptera</taxon>
        <taxon>Glossata</taxon>
        <taxon>Ditrysia</taxon>
        <taxon>Papilionoidea</taxon>
        <taxon>Nymphalidae</taxon>
        <taxon>Nymphalinae</taxon>
        <taxon>Vanessa</taxon>
    </lineage>
</organism>
<accession>A0ABM4AL27</accession>
<keyword evidence="1" id="KW-1185">Reference proteome</keyword>
<dbReference type="Proteomes" id="UP001652626">
    <property type="component" value="Chromosome 9"/>
</dbReference>
<dbReference type="RefSeq" id="XP_064071988.1">
    <property type="nucleotide sequence ID" value="XM_064215918.1"/>
</dbReference>
<sequence length="100" mass="11427">MKKVLDLMTEEVTRAEVACLVAAEDICSLRCSIRDKETETTKEVRDLSISTSPGLLSKRSEPVQVEKKISFFRRILSLHRDISRKEIAIMSIMYTDSFDS</sequence>
<evidence type="ECO:0000313" key="2">
    <source>
        <dbReference type="RefSeq" id="XP_064071988.1"/>
    </source>
</evidence>
<protein>
    <submittedName>
        <fullName evidence="2">Uncharacterized protein LOC135193445</fullName>
    </submittedName>
</protein>
<dbReference type="GeneID" id="135193445"/>
<proteinExistence type="predicted"/>
<gene>
    <name evidence="2" type="primary">LOC135193445</name>
</gene>
<name>A0ABM4AL27_VANTA</name>
<evidence type="ECO:0000313" key="1">
    <source>
        <dbReference type="Proteomes" id="UP001652626"/>
    </source>
</evidence>